<reference evidence="2" key="1">
    <citation type="submission" date="2020-11" db="EMBL/GenBank/DDBJ databases">
        <title>Isolation and identification of active actinomycetes.</title>
        <authorList>
            <person name="Yu B."/>
        </authorList>
    </citation>
    <scope>NUCLEOTIDE SEQUENCE</scope>
    <source>
        <strain evidence="2">NEAU-YB345</strain>
    </source>
</reference>
<accession>A0A931B6L5</accession>
<dbReference type="AlphaFoldDB" id="A0A931B6L5"/>
<sequence>MTALPSTPAARLRTGLRRFTGPRPPAVERCELCAAEVGAGHRHLVDTERRALACACTACAMLFDRPGGAGAQPGTDAGRFRTVPDRYLSDPDAALDDGSWAGLQIPVGMVFFLRDGASGQVTAFYPSPAGATESELEPQAWEAVRAATPLADELAPDVEALLLRHHQHRSACFLVPVDAAYELVGRMRRRWQGFDGGAEAHAELELFFDHVTRRAQRAHHAHEPSKGRA</sequence>
<evidence type="ECO:0000313" key="2">
    <source>
        <dbReference type="EMBL" id="MBF9068798.1"/>
    </source>
</evidence>
<dbReference type="RefSeq" id="WP_196193944.1">
    <property type="nucleotide sequence ID" value="NZ_JADPRT010000004.1"/>
</dbReference>
<keyword evidence="3" id="KW-1185">Reference proteome</keyword>
<dbReference type="InterPro" id="IPR045991">
    <property type="entry name" value="DUF5947"/>
</dbReference>
<evidence type="ECO:0000313" key="3">
    <source>
        <dbReference type="Proteomes" id="UP000657385"/>
    </source>
</evidence>
<organism evidence="2 3">
    <name type="scientific">Streptacidiphilus fuscans</name>
    <dbReference type="NCBI Taxonomy" id="2789292"/>
    <lineage>
        <taxon>Bacteria</taxon>
        <taxon>Bacillati</taxon>
        <taxon>Actinomycetota</taxon>
        <taxon>Actinomycetes</taxon>
        <taxon>Kitasatosporales</taxon>
        <taxon>Streptomycetaceae</taxon>
        <taxon>Streptacidiphilus</taxon>
    </lineage>
</organism>
<proteinExistence type="predicted"/>
<protein>
    <submittedName>
        <fullName evidence="2">Uncharacterized protein</fullName>
    </submittedName>
</protein>
<name>A0A931B6L5_9ACTN</name>
<evidence type="ECO:0000256" key="1">
    <source>
        <dbReference type="SAM" id="MobiDB-lite"/>
    </source>
</evidence>
<gene>
    <name evidence="2" type="ORF">I2501_12265</name>
</gene>
<comment type="caution">
    <text evidence="2">The sequence shown here is derived from an EMBL/GenBank/DDBJ whole genome shotgun (WGS) entry which is preliminary data.</text>
</comment>
<dbReference type="EMBL" id="JADPRT010000004">
    <property type="protein sequence ID" value="MBF9068798.1"/>
    <property type="molecule type" value="Genomic_DNA"/>
</dbReference>
<feature type="region of interest" description="Disordered" evidence="1">
    <location>
        <begin position="1"/>
        <end position="20"/>
    </location>
</feature>
<dbReference type="Pfam" id="PF19372">
    <property type="entry name" value="DUF5947"/>
    <property type="match status" value="1"/>
</dbReference>
<dbReference type="Proteomes" id="UP000657385">
    <property type="component" value="Unassembled WGS sequence"/>
</dbReference>